<dbReference type="EMBL" id="BMMU01000031">
    <property type="protein sequence ID" value="GGJ60380.1"/>
    <property type="molecule type" value="Genomic_DNA"/>
</dbReference>
<accession>A0A917UI74</accession>
<dbReference type="SUPFAM" id="SSF53335">
    <property type="entry name" value="S-adenosyl-L-methionine-dependent methyltransferases"/>
    <property type="match status" value="1"/>
</dbReference>
<protein>
    <submittedName>
        <fullName evidence="2">Methyltransferase</fullName>
    </submittedName>
</protein>
<dbReference type="GO" id="GO:0008168">
    <property type="term" value="F:methyltransferase activity"/>
    <property type="evidence" value="ECO:0007669"/>
    <property type="project" value="UniProtKB-KW"/>
</dbReference>
<dbReference type="InterPro" id="IPR050508">
    <property type="entry name" value="Methyltransf_Superfamily"/>
</dbReference>
<dbReference type="PANTHER" id="PTHR42912">
    <property type="entry name" value="METHYLTRANSFERASE"/>
    <property type="match status" value="1"/>
</dbReference>
<evidence type="ECO:0000313" key="3">
    <source>
        <dbReference type="Proteomes" id="UP000625682"/>
    </source>
</evidence>
<organism evidence="2 3">
    <name type="scientific">Streptomyces lacrimifluminis</name>
    <dbReference type="NCBI Taxonomy" id="1500077"/>
    <lineage>
        <taxon>Bacteria</taxon>
        <taxon>Bacillati</taxon>
        <taxon>Actinomycetota</taxon>
        <taxon>Actinomycetes</taxon>
        <taxon>Kitasatosporales</taxon>
        <taxon>Streptomycetaceae</taxon>
        <taxon>Streptomyces</taxon>
    </lineage>
</organism>
<proteinExistence type="predicted"/>
<comment type="caution">
    <text evidence="2">The sequence shown here is derived from an EMBL/GenBank/DDBJ whole genome shotgun (WGS) entry which is preliminary data.</text>
</comment>
<sequence>MTDAAATAATPGDDTDTETDFVAATRVFYDAIAEDYFDRFRAGHAAQPLERAVLAAYAEFVRGSGGGSGQVADLGCGPGWVTGFLDSLGLSVFGLDLSASMLAVARREHPGLRFEQGSMLELDLADGTLAGVVSWYSTVHTPADRLPALFAEFCRVLAPGGHLLLGFQVGDVHKHHDQPFGRPVSMTFQRRRPERIAELLTEAGLTLVSQTVRAADEQAGESSPQAFLMARKP</sequence>
<dbReference type="InterPro" id="IPR029063">
    <property type="entry name" value="SAM-dependent_MTases_sf"/>
</dbReference>
<dbReference type="Gene3D" id="3.40.50.150">
    <property type="entry name" value="Vaccinia Virus protein VP39"/>
    <property type="match status" value="1"/>
</dbReference>
<dbReference type="InterPro" id="IPR041698">
    <property type="entry name" value="Methyltransf_25"/>
</dbReference>
<evidence type="ECO:0000259" key="1">
    <source>
        <dbReference type="Pfam" id="PF13649"/>
    </source>
</evidence>
<gene>
    <name evidence="2" type="ORF">GCM10012282_67010</name>
</gene>
<dbReference type="RefSeq" id="WP_189151179.1">
    <property type="nucleotide sequence ID" value="NZ_BAABER010000034.1"/>
</dbReference>
<feature type="domain" description="Methyltransferase" evidence="1">
    <location>
        <begin position="71"/>
        <end position="161"/>
    </location>
</feature>
<dbReference type="Proteomes" id="UP000625682">
    <property type="component" value="Unassembled WGS sequence"/>
</dbReference>
<keyword evidence="3" id="KW-1185">Reference proteome</keyword>
<keyword evidence="2" id="KW-0808">Transferase</keyword>
<dbReference type="GO" id="GO:0032259">
    <property type="term" value="P:methylation"/>
    <property type="evidence" value="ECO:0007669"/>
    <property type="project" value="UniProtKB-KW"/>
</dbReference>
<keyword evidence="2" id="KW-0489">Methyltransferase</keyword>
<dbReference type="Pfam" id="PF13649">
    <property type="entry name" value="Methyltransf_25"/>
    <property type="match status" value="1"/>
</dbReference>
<reference evidence="2" key="2">
    <citation type="submission" date="2020-09" db="EMBL/GenBank/DDBJ databases">
        <authorList>
            <person name="Sun Q."/>
            <person name="Zhou Y."/>
        </authorList>
    </citation>
    <scope>NUCLEOTIDE SEQUENCE</scope>
    <source>
        <strain evidence="2">CGMCC 4.7272</strain>
    </source>
</reference>
<name>A0A917UI74_9ACTN</name>
<reference evidence="2" key="1">
    <citation type="journal article" date="2014" name="Int. J. Syst. Evol. Microbiol.">
        <title>Complete genome sequence of Corynebacterium casei LMG S-19264T (=DSM 44701T), isolated from a smear-ripened cheese.</title>
        <authorList>
            <consortium name="US DOE Joint Genome Institute (JGI-PGF)"/>
            <person name="Walter F."/>
            <person name="Albersmeier A."/>
            <person name="Kalinowski J."/>
            <person name="Ruckert C."/>
        </authorList>
    </citation>
    <scope>NUCLEOTIDE SEQUENCE</scope>
    <source>
        <strain evidence="2">CGMCC 4.7272</strain>
    </source>
</reference>
<evidence type="ECO:0000313" key="2">
    <source>
        <dbReference type="EMBL" id="GGJ60380.1"/>
    </source>
</evidence>
<dbReference type="AlphaFoldDB" id="A0A917UI74"/>
<dbReference type="CDD" id="cd02440">
    <property type="entry name" value="AdoMet_MTases"/>
    <property type="match status" value="1"/>
</dbReference>